<dbReference type="InterPro" id="IPR027417">
    <property type="entry name" value="P-loop_NTPase"/>
</dbReference>
<protein>
    <recommendedName>
        <fullName evidence="1">Phosphoribulokinase/uridine kinase domain-containing protein</fullName>
    </recommendedName>
</protein>
<dbReference type="PANTHER" id="PTHR10285">
    <property type="entry name" value="URIDINE KINASE"/>
    <property type="match status" value="1"/>
</dbReference>
<dbReference type="AlphaFoldDB" id="A0A845RQF6"/>
<accession>A0A845RQF6</accession>
<feature type="domain" description="Phosphoribulokinase/uridine kinase" evidence="1">
    <location>
        <begin position="78"/>
        <end position="276"/>
    </location>
</feature>
<dbReference type="Proteomes" id="UP000446348">
    <property type="component" value="Unassembled WGS sequence"/>
</dbReference>
<dbReference type="GO" id="GO:0016301">
    <property type="term" value="F:kinase activity"/>
    <property type="evidence" value="ECO:0007669"/>
    <property type="project" value="InterPro"/>
</dbReference>
<evidence type="ECO:0000259" key="1">
    <source>
        <dbReference type="Pfam" id="PF00485"/>
    </source>
</evidence>
<dbReference type="SUPFAM" id="SSF52540">
    <property type="entry name" value="P-loop containing nucleoside triphosphate hydrolases"/>
    <property type="match status" value="1"/>
</dbReference>
<evidence type="ECO:0000313" key="3">
    <source>
        <dbReference type="Proteomes" id="UP000446348"/>
    </source>
</evidence>
<dbReference type="InterPro" id="IPR006083">
    <property type="entry name" value="PRK/URK"/>
</dbReference>
<dbReference type="Pfam" id="PF00485">
    <property type="entry name" value="PRK"/>
    <property type="match status" value="1"/>
</dbReference>
<evidence type="ECO:0000313" key="2">
    <source>
        <dbReference type="EMBL" id="NBI79852.1"/>
    </source>
</evidence>
<dbReference type="GO" id="GO:0005524">
    <property type="term" value="F:ATP binding"/>
    <property type="evidence" value="ECO:0007669"/>
    <property type="project" value="InterPro"/>
</dbReference>
<comment type="caution">
    <text evidence="2">The sequence shown here is derived from an EMBL/GenBank/DDBJ whole genome shotgun (WGS) entry which is preliminary data.</text>
</comment>
<organism evidence="2 3">
    <name type="scientific">Anaerotruncus colihominis</name>
    <dbReference type="NCBI Taxonomy" id="169435"/>
    <lineage>
        <taxon>Bacteria</taxon>
        <taxon>Bacillati</taxon>
        <taxon>Bacillota</taxon>
        <taxon>Clostridia</taxon>
        <taxon>Eubacteriales</taxon>
        <taxon>Oscillospiraceae</taxon>
        <taxon>Anaerotruncus</taxon>
    </lineage>
</organism>
<dbReference type="EMBL" id="QXWZ01000026">
    <property type="protein sequence ID" value="NBI79852.1"/>
    <property type="molecule type" value="Genomic_DNA"/>
</dbReference>
<proteinExistence type="predicted"/>
<sequence>MSSARPVLTSGIRLRVAEQGVWILKYSQIMEQVRTSVVAGALSSHPTDAIAQVEDSYYQQISSICDMVTHNHIHLLLVTGPSASGKTTTAKKLALELHVRGKRVNRLSLDNFYKSSDELPRWEDGYQNYESVEGLDLECFERVMQTLFRDGHAQFPIFDFTAGRRAEKTFELTFDNHTYLIIEGIHALNPVLAPAFHGHRTVKTYISVHSDFVDDQGDLLMSARDLRLIRRLLRDYYYRGTAAEETLKMWDYVLRGEDLYIRPYRIYADRHVNSVHNYEPFLYRDALCRLLEHSDIDSPYHETIERLRACAASFFSINQSLIPPASLIQEFIKQD</sequence>
<name>A0A845RQF6_9FIRM</name>
<dbReference type="Gene3D" id="3.40.50.300">
    <property type="entry name" value="P-loop containing nucleotide triphosphate hydrolases"/>
    <property type="match status" value="1"/>
</dbReference>
<gene>
    <name evidence="2" type="ORF">D3Z39_13440</name>
</gene>
<reference evidence="2 3" key="1">
    <citation type="submission" date="2018-08" db="EMBL/GenBank/DDBJ databases">
        <title>Murine metabolic-syndrome-specific gut microbial biobank.</title>
        <authorList>
            <person name="Liu C."/>
        </authorList>
    </citation>
    <scope>NUCLEOTIDE SEQUENCE [LARGE SCALE GENOMIC DNA]</scope>
    <source>
        <strain evidence="2 3">X69</strain>
    </source>
</reference>